<dbReference type="OrthoDB" id="5502061at2"/>
<dbReference type="EMBL" id="CP012109">
    <property type="protein sequence ID" value="AKQ66335.1"/>
    <property type="molecule type" value="Genomic_DNA"/>
</dbReference>
<name>A0A0H4WYA3_9BACT</name>
<evidence type="ECO:0008006" key="5">
    <source>
        <dbReference type="Google" id="ProtNLM"/>
    </source>
</evidence>
<keyword evidence="2" id="KW-0732">Signal</keyword>
<evidence type="ECO:0000256" key="1">
    <source>
        <dbReference type="SAM" id="MobiDB-lite"/>
    </source>
</evidence>
<dbReference type="RefSeq" id="WP_002640105.1">
    <property type="nucleotide sequence ID" value="NZ_CP012109.1"/>
</dbReference>
<accession>A0A0H4WYA3</accession>
<feature type="signal peptide" evidence="2">
    <location>
        <begin position="1"/>
        <end position="20"/>
    </location>
</feature>
<evidence type="ECO:0000313" key="4">
    <source>
        <dbReference type="Proteomes" id="UP000009026"/>
    </source>
</evidence>
<proteinExistence type="predicted"/>
<feature type="chain" id="PRO_5005213100" description="Lipoprotein" evidence="2">
    <location>
        <begin position="21"/>
        <end position="232"/>
    </location>
</feature>
<protein>
    <recommendedName>
        <fullName evidence="5">Lipoprotein</fullName>
    </recommendedName>
</protein>
<dbReference type="Proteomes" id="UP000009026">
    <property type="component" value="Chromosome"/>
</dbReference>
<organism evidence="3 4">
    <name type="scientific">Pseudomyxococcus hansupus</name>
    <dbReference type="NCBI Taxonomy" id="1297742"/>
    <lineage>
        <taxon>Bacteria</taxon>
        <taxon>Pseudomonadati</taxon>
        <taxon>Myxococcota</taxon>
        <taxon>Myxococcia</taxon>
        <taxon>Myxococcales</taxon>
        <taxon>Cystobacterineae</taxon>
        <taxon>Myxococcaceae</taxon>
        <taxon>Pseudomyxococcus</taxon>
    </lineage>
</organism>
<evidence type="ECO:0000313" key="3">
    <source>
        <dbReference type="EMBL" id="AKQ66335.1"/>
    </source>
</evidence>
<sequence length="232" mass="24090">MSMKAILVSLFLLGSAPEGAAPAMPPDALAAPPVADESPTAWACTVDTLRAGKECVFEADLSAGSPSDAQDTSNKSMLQDVGRALCSEAVGNIREGRPDATLVSLCERRYVTAVDQCGLEGTSFVVDAKGRFAPGARSCYRALANVLQEVQFMATVASPCCECAARSNCPGTADRCYAEVSQQATAPQTQACLSDRCADACAVVLPRSGPQPAPTVQQQQRKRSVSPGSASL</sequence>
<feature type="region of interest" description="Disordered" evidence="1">
    <location>
        <begin position="209"/>
        <end position="232"/>
    </location>
</feature>
<evidence type="ECO:0000256" key="2">
    <source>
        <dbReference type="SAM" id="SignalP"/>
    </source>
</evidence>
<dbReference type="AlphaFoldDB" id="A0A0H4WYA3"/>
<dbReference type="STRING" id="1297742.A176_003247"/>
<gene>
    <name evidence="3" type="ORF">A176_003247</name>
</gene>
<reference evidence="3 4" key="1">
    <citation type="journal article" date="2016" name="PLoS ONE">
        <title>Complete Genome Sequence and Comparative Genomics of a Novel Myxobacterium Myxococcus hansupus.</title>
        <authorList>
            <person name="Sharma G."/>
            <person name="Narwani T."/>
            <person name="Subramanian S."/>
        </authorList>
    </citation>
    <scope>NUCLEOTIDE SEQUENCE [LARGE SCALE GENOMIC DNA]</scope>
    <source>
        <strain evidence="4">mixupus</strain>
    </source>
</reference>
<dbReference type="KEGG" id="mym:A176_003247"/>
<keyword evidence="4" id="KW-1185">Reference proteome</keyword>
<dbReference type="PATRIC" id="fig|1297742.4.peg.3276"/>